<organism evidence="1">
    <name type="scientific">bioreactor metagenome</name>
    <dbReference type="NCBI Taxonomy" id="1076179"/>
    <lineage>
        <taxon>unclassified sequences</taxon>
        <taxon>metagenomes</taxon>
        <taxon>ecological metagenomes</taxon>
    </lineage>
</organism>
<protein>
    <submittedName>
        <fullName evidence="1">Uncharacterized protein</fullName>
    </submittedName>
</protein>
<evidence type="ECO:0000313" key="1">
    <source>
        <dbReference type="EMBL" id="MPM93119.1"/>
    </source>
</evidence>
<dbReference type="EMBL" id="VSSQ01039970">
    <property type="protein sequence ID" value="MPM93119.1"/>
    <property type="molecule type" value="Genomic_DNA"/>
</dbReference>
<dbReference type="AlphaFoldDB" id="A0A645DUZ6"/>
<accession>A0A645DUZ6</accession>
<name>A0A645DUZ6_9ZZZZ</name>
<proteinExistence type="predicted"/>
<sequence length="78" mass="9444">MFKDTDTKKSFVTKHQRRCEWVKEHIEDLRIEFGLENAKWRVKSLFLVNEPIISNSFYGKNLKVIIYNNINEKELEKI</sequence>
<comment type="caution">
    <text evidence="1">The sequence shown here is derived from an EMBL/GenBank/DDBJ whole genome shotgun (WGS) entry which is preliminary data.</text>
</comment>
<reference evidence="1" key="1">
    <citation type="submission" date="2019-08" db="EMBL/GenBank/DDBJ databases">
        <authorList>
            <person name="Kucharzyk K."/>
            <person name="Murdoch R.W."/>
            <person name="Higgins S."/>
            <person name="Loffler F."/>
        </authorList>
    </citation>
    <scope>NUCLEOTIDE SEQUENCE</scope>
</reference>
<gene>
    <name evidence="1" type="ORF">SDC9_140255</name>
</gene>